<proteinExistence type="predicted"/>
<reference evidence="2" key="1">
    <citation type="submission" date="2016-02" db="EMBL/GenBank/DDBJ databases">
        <authorList>
            <person name="Wibberg D."/>
        </authorList>
    </citation>
    <scope>NUCLEOTIDE SEQUENCE [LARGE SCALE GENOMIC DNA]</scope>
</reference>
<sequence length="58" mass="6396">MGELPAGWGERDDASFLIAVEEFGSDACSMRRIWMARASDLAPSAWAAWFMSPRADDS</sequence>
<keyword evidence="2" id="KW-1185">Reference proteome</keyword>
<dbReference type="Proteomes" id="UP000199013">
    <property type="component" value="Unassembled WGS sequence"/>
</dbReference>
<gene>
    <name evidence="1" type="ORF">FDG2_0196</name>
</gene>
<name>A0A1C3NT21_9ACTN</name>
<organism evidence="1 2">
    <name type="scientific">Candidatus Protofrankia californiensis</name>
    <dbReference type="NCBI Taxonomy" id="1839754"/>
    <lineage>
        <taxon>Bacteria</taxon>
        <taxon>Bacillati</taxon>
        <taxon>Actinomycetota</taxon>
        <taxon>Actinomycetes</taxon>
        <taxon>Frankiales</taxon>
        <taxon>Frankiaceae</taxon>
        <taxon>Protofrankia</taxon>
    </lineage>
</organism>
<evidence type="ECO:0000313" key="1">
    <source>
        <dbReference type="EMBL" id="SBW17387.1"/>
    </source>
</evidence>
<dbReference type="AlphaFoldDB" id="A0A1C3NT21"/>
<dbReference type="EMBL" id="FLUV01000082">
    <property type="protein sequence ID" value="SBW17387.1"/>
    <property type="molecule type" value="Genomic_DNA"/>
</dbReference>
<protein>
    <submittedName>
        <fullName evidence="1">Uncharacterized protein</fullName>
    </submittedName>
</protein>
<accession>A0A1C3NT21</accession>
<evidence type="ECO:0000313" key="2">
    <source>
        <dbReference type="Proteomes" id="UP000199013"/>
    </source>
</evidence>